<evidence type="ECO:0000313" key="1">
    <source>
        <dbReference type="EMBL" id="OXV09448.1"/>
    </source>
</evidence>
<accession>A0A232LZJ0</accession>
<dbReference type="SUPFAM" id="SSF52540">
    <property type="entry name" value="P-loop containing nucleoside triphosphate hydrolases"/>
    <property type="match status" value="1"/>
</dbReference>
<dbReference type="GO" id="GO:0042148">
    <property type="term" value="P:DNA strand invasion"/>
    <property type="evidence" value="ECO:0007669"/>
    <property type="project" value="TreeGrafter"/>
</dbReference>
<evidence type="ECO:0008006" key="3">
    <source>
        <dbReference type="Google" id="ProtNLM"/>
    </source>
</evidence>
<dbReference type="AlphaFoldDB" id="A0A232LZJ0"/>
<gene>
    <name evidence="1" type="ORF">Egran_02783</name>
</gene>
<dbReference type="GO" id="GO:0000400">
    <property type="term" value="F:four-way junction DNA binding"/>
    <property type="evidence" value="ECO:0007669"/>
    <property type="project" value="TreeGrafter"/>
</dbReference>
<sequence length="396" mass="44185">MSATAFGERLLSEVHTERLDELLKDLRTSEDHTHPGPSSLGVRKLDELLDVFLGCHRHEQTLREQQGLRSQKCRLPVLEISSPSSGAGKSQLLYYMAAKAVLPFSHHGIRLDGCGSAVVLLDTDARFDAARLRAVASGVVQWKRSQAEDERDLALEHADFGLDCLLQDALQHVHVFRPQSSSALLATLQNLDAYLLDLTRHRSAARPLHAILLDSASAFFWPDRLRDEVARTEEIGCPSAEIERDRQQQRSFHLVVLYRELVEELLRLQARFDCVVIYTTWGVSPAYNHQGLPSFKPHLPGLWKTFPVLRVVVQRDSVQAFGPETTVADAERDAFTRQTVVLQGKFSVWVDPWGQEDWPPPIVSALDWSGGCCSFAFEVTREGVFLGSDAGAAGSK</sequence>
<name>A0A232LZJ0_9EURO</name>
<proteinExistence type="predicted"/>
<dbReference type="GO" id="GO:0005657">
    <property type="term" value="C:replication fork"/>
    <property type="evidence" value="ECO:0007669"/>
    <property type="project" value="InterPro"/>
</dbReference>
<dbReference type="EMBL" id="NPHW01003523">
    <property type="protein sequence ID" value="OXV09448.1"/>
    <property type="molecule type" value="Genomic_DNA"/>
</dbReference>
<dbReference type="InterPro" id="IPR030547">
    <property type="entry name" value="XRCC2"/>
</dbReference>
<dbReference type="OrthoDB" id="420422at2759"/>
<dbReference type="Gene3D" id="3.40.50.300">
    <property type="entry name" value="P-loop containing nucleotide triphosphate hydrolases"/>
    <property type="match status" value="1"/>
</dbReference>
<dbReference type="Proteomes" id="UP000243515">
    <property type="component" value="Unassembled WGS sequence"/>
</dbReference>
<dbReference type="CDD" id="cd19490">
    <property type="entry name" value="XRCC2"/>
    <property type="match status" value="1"/>
</dbReference>
<dbReference type="GO" id="GO:0033063">
    <property type="term" value="C:Rad51B-Rad51C-Rad51D-XRCC2 complex"/>
    <property type="evidence" value="ECO:0007669"/>
    <property type="project" value="InterPro"/>
</dbReference>
<dbReference type="PANTHER" id="PTHR46644">
    <property type="entry name" value="DNA REPAIR PROTEIN XRCC2"/>
    <property type="match status" value="1"/>
</dbReference>
<dbReference type="GO" id="GO:0000724">
    <property type="term" value="P:double-strand break repair via homologous recombination"/>
    <property type="evidence" value="ECO:0007669"/>
    <property type="project" value="InterPro"/>
</dbReference>
<comment type="caution">
    <text evidence="1">The sequence shown here is derived from an EMBL/GenBank/DDBJ whole genome shotgun (WGS) entry which is preliminary data.</text>
</comment>
<dbReference type="InterPro" id="IPR027417">
    <property type="entry name" value="P-loop_NTPase"/>
</dbReference>
<dbReference type="GO" id="GO:0005815">
    <property type="term" value="C:microtubule organizing center"/>
    <property type="evidence" value="ECO:0007669"/>
    <property type="project" value="TreeGrafter"/>
</dbReference>
<dbReference type="PANTHER" id="PTHR46644:SF2">
    <property type="entry name" value="DNA REPAIR PROTEIN XRCC2"/>
    <property type="match status" value="1"/>
</dbReference>
<reference evidence="1 2" key="1">
    <citation type="journal article" date="2015" name="Environ. Microbiol.">
        <title>Metagenome sequence of Elaphomyces granulatus from sporocarp tissue reveals Ascomycota ectomycorrhizal fingerprints of genome expansion and a Proteobacteria-rich microbiome.</title>
        <authorList>
            <person name="Quandt C.A."/>
            <person name="Kohler A."/>
            <person name="Hesse C.N."/>
            <person name="Sharpton T.J."/>
            <person name="Martin F."/>
            <person name="Spatafora J.W."/>
        </authorList>
    </citation>
    <scope>NUCLEOTIDE SEQUENCE [LARGE SCALE GENOMIC DNA]</scope>
    <source>
        <strain evidence="1 2">OSC145934</strain>
    </source>
</reference>
<organism evidence="1 2">
    <name type="scientific">Elaphomyces granulatus</name>
    <dbReference type="NCBI Taxonomy" id="519963"/>
    <lineage>
        <taxon>Eukaryota</taxon>
        <taxon>Fungi</taxon>
        <taxon>Dikarya</taxon>
        <taxon>Ascomycota</taxon>
        <taxon>Pezizomycotina</taxon>
        <taxon>Eurotiomycetes</taxon>
        <taxon>Eurotiomycetidae</taxon>
        <taxon>Eurotiales</taxon>
        <taxon>Elaphomycetaceae</taxon>
        <taxon>Elaphomyces</taxon>
    </lineage>
</organism>
<keyword evidence="2" id="KW-1185">Reference proteome</keyword>
<protein>
    <recommendedName>
        <fullName evidence="3">DNA recombination and repair protein Rad51-like C-terminal domain-containing protein</fullName>
    </recommendedName>
</protein>
<evidence type="ECO:0000313" key="2">
    <source>
        <dbReference type="Proteomes" id="UP000243515"/>
    </source>
</evidence>